<dbReference type="GeneTree" id="ENSGT00940000172064"/>
<organism evidence="3 4">
    <name type="scientific">Paramormyrops kingsleyae</name>
    <dbReference type="NCBI Taxonomy" id="1676925"/>
    <lineage>
        <taxon>Eukaryota</taxon>
        <taxon>Metazoa</taxon>
        <taxon>Chordata</taxon>
        <taxon>Craniata</taxon>
        <taxon>Vertebrata</taxon>
        <taxon>Euteleostomi</taxon>
        <taxon>Actinopterygii</taxon>
        <taxon>Neopterygii</taxon>
        <taxon>Teleostei</taxon>
        <taxon>Osteoglossocephala</taxon>
        <taxon>Osteoglossomorpha</taxon>
        <taxon>Osteoglossiformes</taxon>
        <taxon>Mormyridae</taxon>
        <taxon>Paramormyrops</taxon>
    </lineage>
</organism>
<keyword evidence="1" id="KW-0472">Membrane</keyword>
<keyword evidence="1" id="KW-1133">Transmembrane helix</keyword>
<dbReference type="Gene3D" id="2.60.40.10">
    <property type="entry name" value="Immunoglobulins"/>
    <property type="match status" value="2"/>
</dbReference>
<keyword evidence="4" id="KW-1185">Reference proteome</keyword>
<evidence type="ECO:0000256" key="1">
    <source>
        <dbReference type="SAM" id="Phobius"/>
    </source>
</evidence>
<dbReference type="InterPro" id="IPR036179">
    <property type="entry name" value="Ig-like_dom_sf"/>
</dbReference>
<dbReference type="InterPro" id="IPR003598">
    <property type="entry name" value="Ig_sub2"/>
</dbReference>
<keyword evidence="1" id="KW-0812">Transmembrane</keyword>
<dbReference type="Ensembl" id="ENSPKIT00000023247.1">
    <property type="protein sequence ID" value="ENSPKIP00000011308.1"/>
    <property type="gene ID" value="ENSPKIG00000018449.1"/>
</dbReference>
<dbReference type="SMART" id="SM00409">
    <property type="entry name" value="IG"/>
    <property type="match status" value="2"/>
</dbReference>
<dbReference type="InterPro" id="IPR007110">
    <property type="entry name" value="Ig-like_dom"/>
</dbReference>
<evidence type="ECO:0000313" key="3">
    <source>
        <dbReference type="Ensembl" id="ENSPKIP00000011308.1"/>
    </source>
</evidence>
<evidence type="ECO:0000313" key="4">
    <source>
        <dbReference type="Proteomes" id="UP000261540"/>
    </source>
</evidence>
<dbReference type="STRING" id="1676925.ENSPKIP00000011308"/>
<dbReference type="AlphaFoldDB" id="A0A3B3QYU4"/>
<proteinExistence type="predicted"/>
<feature type="domain" description="Ig-like" evidence="2">
    <location>
        <begin position="110"/>
        <end position="186"/>
    </location>
</feature>
<dbReference type="Proteomes" id="UP000261540">
    <property type="component" value="Unplaced"/>
</dbReference>
<sequence length="240" mass="26832">MLPSIIFCFPGALDINYPLSPVCAVTGSTVVIPCEFAYPQSLRVETFMWCHNDVHCEQGRAECLGDKVRNCMLKINDITDTDAGVYRFRFTSNGCEQCGQRGVALRVGELKVVITSSAGSRTLTEGDSVNLTCDTESCSLSQSEFTWFKDNQPITETRPTLLFNPVSYHHTGKYSCALKGYRGTLSNPILLLLQCEYFVRYSLILTGAIGTVLMLIPLAKEYLARRKLKKKKKLLWSNCN</sequence>
<dbReference type="SMART" id="SM00408">
    <property type="entry name" value="IGc2"/>
    <property type="match status" value="1"/>
</dbReference>
<dbReference type="PANTHER" id="PTHR46013">
    <property type="entry name" value="VASCULAR CELL ADHESION MOLECULE 1"/>
    <property type="match status" value="1"/>
</dbReference>
<dbReference type="SUPFAM" id="SSF48726">
    <property type="entry name" value="Immunoglobulin"/>
    <property type="match status" value="2"/>
</dbReference>
<dbReference type="Pfam" id="PF13895">
    <property type="entry name" value="Ig_2"/>
    <property type="match status" value="1"/>
</dbReference>
<evidence type="ECO:0000259" key="2">
    <source>
        <dbReference type="PROSITE" id="PS50835"/>
    </source>
</evidence>
<dbReference type="InterPro" id="IPR003599">
    <property type="entry name" value="Ig_sub"/>
</dbReference>
<dbReference type="PANTHER" id="PTHR46013:SF4">
    <property type="entry name" value="B-CELL RECEPTOR CD22-RELATED"/>
    <property type="match status" value="1"/>
</dbReference>
<dbReference type="PROSITE" id="PS50835">
    <property type="entry name" value="IG_LIKE"/>
    <property type="match status" value="1"/>
</dbReference>
<dbReference type="InterPro" id="IPR013783">
    <property type="entry name" value="Ig-like_fold"/>
</dbReference>
<name>A0A3B3QYU4_9TELE</name>
<feature type="transmembrane region" description="Helical" evidence="1">
    <location>
        <begin position="201"/>
        <end position="223"/>
    </location>
</feature>
<reference evidence="3" key="1">
    <citation type="submission" date="2025-08" db="UniProtKB">
        <authorList>
            <consortium name="Ensembl"/>
        </authorList>
    </citation>
    <scope>IDENTIFICATION</scope>
</reference>
<reference evidence="3" key="2">
    <citation type="submission" date="2025-09" db="UniProtKB">
        <authorList>
            <consortium name="Ensembl"/>
        </authorList>
    </citation>
    <scope>IDENTIFICATION</scope>
</reference>
<accession>A0A3B3QYU4</accession>
<protein>
    <recommendedName>
        <fullName evidence="2">Ig-like domain-containing protein</fullName>
    </recommendedName>
</protein>